<dbReference type="OrthoDB" id="9859164at2"/>
<keyword evidence="1" id="KW-1133">Transmembrane helix</keyword>
<evidence type="ECO:0000313" key="2">
    <source>
        <dbReference type="EMBL" id="OOE12826.1"/>
    </source>
</evidence>
<keyword evidence="1" id="KW-0472">Membrane</keyword>
<dbReference type="Proteomes" id="UP000188597">
    <property type="component" value="Unassembled WGS sequence"/>
</dbReference>
<protein>
    <submittedName>
        <fullName evidence="2">Uncharacterized protein</fullName>
    </submittedName>
</protein>
<evidence type="ECO:0000256" key="1">
    <source>
        <dbReference type="SAM" id="Phobius"/>
    </source>
</evidence>
<keyword evidence="1" id="KW-0812">Transmembrane</keyword>
<gene>
    <name evidence="2" type="ORF">UN64_12305</name>
</gene>
<feature type="transmembrane region" description="Helical" evidence="1">
    <location>
        <begin position="62"/>
        <end position="82"/>
    </location>
</feature>
<sequence length="88" mass="9847">MLDNMLYLFFVFPVLSLLLGLIGGLLNVASWKTALIGALILTGFYIYWSSTLTPEEDLGGSIEFLIIDVLLIYGVNRLVLLIKSFFRS</sequence>
<proteinExistence type="predicted"/>
<accession>A0A1V3GA17</accession>
<dbReference type="RefSeq" id="WP_077363078.1">
    <property type="nucleotide sequence ID" value="NZ_MQMF01000002.1"/>
</dbReference>
<feature type="transmembrane region" description="Helical" evidence="1">
    <location>
        <begin position="6"/>
        <end position="26"/>
    </location>
</feature>
<name>A0A1V3GA17_9BACL</name>
<reference evidence="2 3" key="1">
    <citation type="submission" date="2016-11" db="EMBL/GenBank/DDBJ databases">
        <authorList>
            <person name="Jaros S."/>
            <person name="Januszkiewicz K."/>
            <person name="Wedrychowicz H."/>
        </authorList>
    </citation>
    <scope>NUCLEOTIDE SEQUENCE [LARGE SCALE GENOMIC DNA]</scope>
    <source>
        <strain evidence="2 3">Con a/3</strain>
    </source>
</reference>
<feature type="transmembrane region" description="Helical" evidence="1">
    <location>
        <begin position="33"/>
        <end position="50"/>
    </location>
</feature>
<dbReference type="EMBL" id="MQMF01000002">
    <property type="protein sequence ID" value="OOE12826.1"/>
    <property type="molecule type" value="Genomic_DNA"/>
</dbReference>
<evidence type="ECO:0000313" key="3">
    <source>
        <dbReference type="Proteomes" id="UP000188597"/>
    </source>
</evidence>
<comment type="caution">
    <text evidence="2">The sequence shown here is derived from an EMBL/GenBank/DDBJ whole genome shotgun (WGS) entry which is preliminary data.</text>
</comment>
<organism evidence="2 3">
    <name type="scientific">Fictibacillus arsenicus</name>
    <dbReference type="NCBI Taxonomy" id="255247"/>
    <lineage>
        <taxon>Bacteria</taxon>
        <taxon>Bacillati</taxon>
        <taxon>Bacillota</taxon>
        <taxon>Bacilli</taxon>
        <taxon>Bacillales</taxon>
        <taxon>Fictibacillaceae</taxon>
        <taxon>Fictibacillus</taxon>
    </lineage>
</organism>
<dbReference type="AlphaFoldDB" id="A0A1V3GA17"/>